<evidence type="ECO:0000256" key="1">
    <source>
        <dbReference type="SAM" id="MobiDB-lite"/>
    </source>
</evidence>
<keyword evidence="2" id="KW-0472">Membrane</keyword>
<feature type="transmembrane region" description="Helical" evidence="2">
    <location>
        <begin position="77"/>
        <end position="101"/>
    </location>
</feature>
<reference evidence="4 5" key="1">
    <citation type="submission" date="2019-07" db="EMBL/GenBank/DDBJ databases">
        <title>Tomitella cavernea sp. nov., an actinomycete isolated from soil.</title>
        <authorList>
            <person name="Cheng J."/>
        </authorList>
    </citation>
    <scope>NUCLEOTIDE SEQUENCE [LARGE SCALE GENOMIC DNA]</scope>
    <source>
        <strain evidence="4 5">HY188</strain>
    </source>
</reference>
<evidence type="ECO:0000259" key="3">
    <source>
        <dbReference type="Pfam" id="PF11181"/>
    </source>
</evidence>
<evidence type="ECO:0000313" key="5">
    <source>
        <dbReference type="Proteomes" id="UP000317344"/>
    </source>
</evidence>
<keyword evidence="5" id="KW-1185">Reference proteome</keyword>
<dbReference type="Pfam" id="PF11181">
    <property type="entry name" value="YflT"/>
    <property type="match status" value="1"/>
</dbReference>
<accession>A0A516X2H1</accession>
<reference evidence="4 5" key="2">
    <citation type="submission" date="2019-07" db="EMBL/GenBank/DDBJ databases">
        <authorList>
            <person name="Huang Y."/>
        </authorList>
    </citation>
    <scope>NUCLEOTIDE SEQUENCE [LARGE SCALE GENOMIC DNA]</scope>
    <source>
        <strain evidence="4 5">HY188</strain>
    </source>
</reference>
<feature type="transmembrane region" description="Helical" evidence="2">
    <location>
        <begin position="107"/>
        <end position="128"/>
    </location>
</feature>
<dbReference type="AlphaFoldDB" id="A0A516X2H1"/>
<keyword evidence="2" id="KW-0812">Transmembrane</keyword>
<keyword evidence="2" id="KW-1133">Transmembrane helix</keyword>
<organism evidence="4 5">
    <name type="scientific">Tomitella fengzijianii</name>
    <dbReference type="NCBI Taxonomy" id="2597660"/>
    <lineage>
        <taxon>Bacteria</taxon>
        <taxon>Bacillati</taxon>
        <taxon>Actinomycetota</taxon>
        <taxon>Actinomycetes</taxon>
        <taxon>Mycobacteriales</taxon>
        <taxon>Tomitella</taxon>
    </lineage>
</organism>
<dbReference type="OrthoDB" id="3381462at2"/>
<dbReference type="InterPro" id="IPR025889">
    <property type="entry name" value="GSP17M-like_dom"/>
</dbReference>
<proteinExistence type="predicted"/>
<protein>
    <submittedName>
        <fullName evidence="4">Magnesium transporter</fullName>
    </submittedName>
</protein>
<feature type="domain" description="General stress protein 17M-like" evidence="3">
    <location>
        <begin position="29"/>
        <end position="95"/>
    </location>
</feature>
<dbReference type="EMBL" id="CP041765">
    <property type="protein sequence ID" value="QDQ97245.1"/>
    <property type="molecule type" value="Genomic_DNA"/>
</dbReference>
<name>A0A516X2H1_9ACTN</name>
<evidence type="ECO:0000256" key="2">
    <source>
        <dbReference type="SAM" id="Phobius"/>
    </source>
</evidence>
<dbReference type="KEGG" id="toy:FO059_07750"/>
<sequence length="167" mass="17410">MTNSMPGGSVPGGPQRGRGLPTPPTGWPIASYGTYADAQRAVDHLADSQFPVEKVTIVGVDLMQVERVLGRLTWAKVLAGGLVSGAWLGVFFGLLLGIVTGGFLGPLLLGLVGGVIFGLISTSVPYAASRGQRDFASTMQLVAGRYDVLCDPSRAEEGRDILARLGL</sequence>
<dbReference type="Proteomes" id="UP000317344">
    <property type="component" value="Chromosome"/>
</dbReference>
<feature type="region of interest" description="Disordered" evidence="1">
    <location>
        <begin position="1"/>
        <end position="23"/>
    </location>
</feature>
<evidence type="ECO:0000313" key="4">
    <source>
        <dbReference type="EMBL" id="QDQ97245.1"/>
    </source>
</evidence>
<gene>
    <name evidence="4" type="ORF">FO059_07750</name>
</gene>
<dbReference type="RefSeq" id="WP_143907749.1">
    <property type="nucleotide sequence ID" value="NZ_CP041765.1"/>
</dbReference>